<sequence>MSPGSSGAKYLRSRVNRPDQRPAGPTRSPEKPDREEERQIPAERATPTTNSTGSSNILDEYFQMAMNRFLKEQILVTVQSPPLGRQDIDMDTILTISGFRAPPVILPAELRSLRVIADPKGPNFDHLGPEIFTGKDVDEDRARAWIGNVKSAFQRDQATDKEECLTFADPLVGPGKNWHRQLSRTTKTKWSDLLDSFQTQYCGLAALRAKLKIKDGNPKARREHVDHYIETLGDPELADRLTLLRLADVAGGSSPCAGTSQEQATPICVRIEISTEGPSQCSGCVSPCHGTHDPDAGSELRGSQDRTDQTRKVELRRTFLAAAEEKLIGTGKTRIQHDPERKRQREAGTPNVPPRETRITKSEITFLIVGPGNTRIWILRSV</sequence>
<comment type="caution">
    <text evidence="2">The sequence shown here is derived from an EMBL/GenBank/DDBJ whole genome shotgun (WGS) entry which is preliminary data.</text>
</comment>
<organism evidence="2 3">
    <name type="scientific">Phytophthora megakarya</name>
    <dbReference type="NCBI Taxonomy" id="4795"/>
    <lineage>
        <taxon>Eukaryota</taxon>
        <taxon>Sar</taxon>
        <taxon>Stramenopiles</taxon>
        <taxon>Oomycota</taxon>
        <taxon>Peronosporomycetes</taxon>
        <taxon>Peronosporales</taxon>
        <taxon>Peronosporaceae</taxon>
        <taxon>Phytophthora</taxon>
    </lineage>
</organism>
<feature type="compositionally biased region" description="Basic and acidic residues" evidence="1">
    <location>
        <begin position="335"/>
        <end position="346"/>
    </location>
</feature>
<evidence type="ECO:0008006" key="4">
    <source>
        <dbReference type="Google" id="ProtNLM"/>
    </source>
</evidence>
<feature type="region of interest" description="Disordered" evidence="1">
    <location>
        <begin position="329"/>
        <end position="358"/>
    </location>
</feature>
<evidence type="ECO:0000313" key="3">
    <source>
        <dbReference type="Proteomes" id="UP000198211"/>
    </source>
</evidence>
<keyword evidence="3" id="KW-1185">Reference proteome</keyword>
<evidence type="ECO:0000256" key="1">
    <source>
        <dbReference type="SAM" id="MobiDB-lite"/>
    </source>
</evidence>
<name>A0A225VSE2_9STRA</name>
<accession>A0A225VSE2</accession>
<gene>
    <name evidence="2" type="ORF">PHMEG_00019102</name>
</gene>
<proteinExistence type="predicted"/>
<dbReference type="Proteomes" id="UP000198211">
    <property type="component" value="Unassembled WGS sequence"/>
</dbReference>
<feature type="region of interest" description="Disordered" evidence="1">
    <location>
        <begin position="1"/>
        <end position="55"/>
    </location>
</feature>
<dbReference type="EMBL" id="NBNE01003180">
    <property type="protein sequence ID" value="OWZ08363.1"/>
    <property type="molecule type" value="Genomic_DNA"/>
</dbReference>
<reference evidence="3" key="1">
    <citation type="submission" date="2017-03" db="EMBL/GenBank/DDBJ databases">
        <title>Phytopthora megakarya and P. palmivora, two closely related causual agents of cacao black pod achieved similar genome size and gene model numbers by different mechanisms.</title>
        <authorList>
            <person name="Ali S."/>
            <person name="Shao J."/>
            <person name="Larry D.J."/>
            <person name="Kronmiller B."/>
            <person name="Shen D."/>
            <person name="Strem M.D."/>
            <person name="Melnick R.L."/>
            <person name="Guiltinan M.J."/>
            <person name="Tyler B.M."/>
            <person name="Meinhardt L.W."/>
            <person name="Bailey B.A."/>
        </authorList>
    </citation>
    <scope>NUCLEOTIDE SEQUENCE [LARGE SCALE GENOMIC DNA]</scope>
    <source>
        <strain evidence="3">zdho120</strain>
    </source>
</reference>
<evidence type="ECO:0000313" key="2">
    <source>
        <dbReference type="EMBL" id="OWZ08363.1"/>
    </source>
</evidence>
<feature type="compositionally biased region" description="Polar residues" evidence="1">
    <location>
        <begin position="46"/>
        <end position="55"/>
    </location>
</feature>
<dbReference type="OrthoDB" id="128523at2759"/>
<dbReference type="AlphaFoldDB" id="A0A225VSE2"/>
<feature type="compositionally biased region" description="Basic and acidic residues" evidence="1">
    <location>
        <begin position="28"/>
        <end position="41"/>
    </location>
</feature>
<protein>
    <recommendedName>
        <fullName evidence="4">Retrotransposon gag domain-containing protein</fullName>
    </recommendedName>
</protein>